<keyword evidence="6" id="KW-0811">Translocation</keyword>
<dbReference type="InterPro" id="IPR048631">
    <property type="entry name" value="SecD_1st"/>
</dbReference>
<evidence type="ECO:0000256" key="1">
    <source>
        <dbReference type="ARBA" id="ARBA00022448"/>
    </source>
</evidence>
<keyword evidence="4" id="KW-0653">Protein transport</keyword>
<reference evidence="10" key="1">
    <citation type="journal article" date="2014" name="Front. Microbiol.">
        <title>High frequency of phylogenetically diverse reductive dehalogenase-homologous genes in deep subseafloor sedimentary metagenomes.</title>
        <authorList>
            <person name="Kawai M."/>
            <person name="Futagami T."/>
            <person name="Toyoda A."/>
            <person name="Takaki Y."/>
            <person name="Nishi S."/>
            <person name="Hori S."/>
            <person name="Arai W."/>
            <person name="Tsubouchi T."/>
            <person name="Morono Y."/>
            <person name="Uchiyama I."/>
            <person name="Ito T."/>
            <person name="Fujiyama A."/>
            <person name="Inagaki F."/>
            <person name="Takami H."/>
        </authorList>
    </citation>
    <scope>NUCLEOTIDE SEQUENCE</scope>
    <source>
        <strain evidence="10">Expedition CK06-06</strain>
    </source>
</reference>
<dbReference type="Pfam" id="PF21760">
    <property type="entry name" value="SecD_1st"/>
    <property type="match status" value="1"/>
</dbReference>
<organism evidence="10">
    <name type="scientific">marine sediment metagenome</name>
    <dbReference type="NCBI Taxonomy" id="412755"/>
    <lineage>
        <taxon>unclassified sequences</taxon>
        <taxon>metagenomes</taxon>
        <taxon>ecological metagenomes</taxon>
    </lineage>
</organism>
<dbReference type="AlphaFoldDB" id="X1SSB1"/>
<dbReference type="Pfam" id="PF07549">
    <property type="entry name" value="Sec_GG"/>
    <property type="match status" value="1"/>
</dbReference>
<dbReference type="InterPro" id="IPR022646">
    <property type="entry name" value="SecD/SecF_CS"/>
</dbReference>
<dbReference type="GO" id="GO:0005886">
    <property type="term" value="C:plasma membrane"/>
    <property type="evidence" value="ECO:0007669"/>
    <property type="project" value="TreeGrafter"/>
</dbReference>
<evidence type="ECO:0000256" key="2">
    <source>
        <dbReference type="ARBA" id="ARBA00022475"/>
    </source>
</evidence>
<dbReference type="Gene3D" id="3.30.70.3220">
    <property type="match status" value="1"/>
</dbReference>
<evidence type="ECO:0000256" key="5">
    <source>
        <dbReference type="ARBA" id="ARBA00022989"/>
    </source>
</evidence>
<keyword evidence="2" id="KW-1003">Cell membrane</keyword>
<gene>
    <name evidence="10" type="ORF">S12H4_18693</name>
</gene>
<evidence type="ECO:0000256" key="4">
    <source>
        <dbReference type="ARBA" id="ARBA00022927"/>
    </source>
</evidence>
<protein>
    <recommendedName>
        <fullName evidence="9">Protein translocase subunit SecDF P1 domain-containing protein</fullName>
    </recommendedName>
</protein>
<dbReference type="InterPro" id="IPR022813">
    <property type="entry name" value="SecD/SecF_arch_bac"/>
</dbReference>
<feature type="region of interest" description="Disordered" evidence="8">
    <location>
        <begin position="156"/>
        <end position="177"/>
    </location>
</feature>
<comment type="caution">
    <text evidence="10">The sequence shown here is derived from an EMBL/GenBank/DDBJ whole genome shotgun (WGS) entry which is preliminary data.</text>
</comment>
<keyword evidence="1" id="KW-0813">Transport</keyword>
<evidence type="ECO:0000256" key="7">
    <source>
        <dbReference type="ARBA" id="ARBA00023136"/>
    </source>
</evidence>
<dbReference type="PANTHER" id="PTHR30081:SF8">
    <property type="entry name" value="PROTEIN TRANSLOCASE SUBUNIT SECF"/>
    <property type="match status" value="1"/>
</dbReference>
<name>X1SSB1_9ZZZZ</name>
<evidence type="ECO:0000259" key="9">
    <source>
        <dbReference type="Pfam" id="PF21760"/>
    </source>
</evidence>
<sequence length="177" mass="19004">MVLVIFALASCVVLPIGGGVLGGKGIHLGLDLVGGSHLVYQAQFPEGITVEEKARAMDRALDTIRTRIDKYGVLEPVIQEQEGERILVQLPAFTDIEEAKNLVTLLSLIAVQARLKPVSIAAPNVLPVLNSSFTRSKIRTLASTAMPMDRTKPQIPAKVRVTPPPGHSLNTANTRTP</sequence>
<dbReference type="GO" id="GO:0015031">
    <property type="term" value="P:protein transport"/>
    <property type="evidence" value="ECO:0007669"/>
    <property type="project" value="UniProtKB-KW"/>
</dbReference>
<accession>X1SSB1</accession>
<dbReference type="PANTHER" id="PTHR30081">
    <property type="entry name" value="PROTEIN-EXPORT MEMBRANE PROTEIN SEC"/>
    <property type="match status" value="1"/>
</dbReference>
<feature type="domain" description="Protein translocase subunit SecDF P1" evidence="9">
    <location>
        <begin position="57"/>
        <end position="103"/>
    </location>
</feature>
<keyword evidence="3" id="KW-0812">Transmembrane</keyword>
<keyword evidence="5" id="KW-1133">Transmembrane helix</keyword>
<keyword evidence="7" id="KW-0472">Membrane</keyword>
<evidence type="ECO:0000256" key="6">
    <source>
        <dbReference type="ARBA" id="ARBA00023010"/>
    </source>
</evidence>
<evidence type="ECO:0000256" key="8">
    <source>
        <dbReference type="SAM" id="MobiDB-lite"/>
    </source>
</evidence>
<dbReference type="EMBL" id="BARW01009260">
    <property type="protein sequence ID" value="GAI78250.1"/>
    <property type="molecule type" value="Genomic_DNA"/>
</dbReference>
<evidence type="ECO:0000256" key="3">
    <source>
        <dbReference type="ARBA" id="ARBA00022692"/>
    </source>
</evidence>
<feature type="compositionally biased region" description="Polar residues" evidence="8">
    <location>
        <begin position="168"/>
        <end position="177"/>
    </location>
</feature>
<proteinExistence type="predicted"/>
<evidence type="ECO:0000313" key="10">
    <source>
        <dbReference type="EMBL" id="GAI78250.1"/>
    </source>
</evidence>